<sequence length="155" mass="17376">MEAWYINPEFNLPDTAKSMHEKAVVYTVLRNVFDDLEFGEANSIQANRYGPCLHKYNGAKQVEILEMAGKPNKVSWGIVAKGKRLIIPRNQATQYIVNMAVGSFTELGSSTPNFSSPIELKSPVCYQEAWWGVAVGWWLGGLEFSCIHLEQSTMS</sequence>
<keyword evidence="2" id="KW-1185">Reference proteome</keyword>
<protein>
    <submittedName>
        <fullName evidence="1">Uncharacterized protein</fullName>
    </submittedName>
</protein>
<accession>A0A074Z523</accession>
<reference evidence="1 2" key="1">
    <citation type="submission" date="2013-11" db="EMBL/GenBank/DDBJ databases">
        <title>Opisthorchis viverrini - life in the bile duct.</title>
        <authorList>
            <person name="Young N.D."/>
            <person name="Nagarajan N."/>
            <person name="Lin S.J."/>
            <person name="Korhonen P.K."/>
            <person name="Jex A.R."/>
            <person name="Hall R.S."/>
            <person name="Safavi-Hemami H."/>
            <person name="Kaewkong W."/>
            <person name="Bertrand D."/>
            <person name="Gao S."/>
            <person name="Seet Q."/>
            <person name="Wongkham S."/>
            <person name="Teh B.T."/>
            <person name="Wongkham C."/>
            <person name="Intapan P.M."/>
            <person name="Maleewong W."/>
            <person name="Yang X."/>
            <person name="Hu M."/>
            <person name="Wang Z."/>
            <person name="Hofmann A."/>
            <person name="Sternberg P.W."/>
            <person name="Tan P."/>
            <person name="Wang J."/>
            <person name="Gasser R.B."/>
        </authorList>
    </citation>
    <scope>NUCLEOTIDE SEQUENCE [LARGE SCALE GENOMIC DNA]</scope>
</reference>
<dbReference type="KEGG" id="ovi:T265_09661"/>
<dbReference type="EMBL" id="KL596914">
    <property type="protein sequence ID" value="KER22176.1"/>
    <property type="molecule type" value="Genomic_DNA"/>
</dbReference>
<evidence type="ECO:0000313" key="1">
    <source>
        <dbReference type="EMBL" id="KER22176.1"/>
    </source>
</evidence>
<organism evidence="1 2">
    <name type="scientific">Opisthorchis viverrini</name>
    <name type="common">Southeast Asian liver fluke</name>
    <dbReference type="NCBI Taxonomy" id="6198"/>
    <lineage>
        <taxon>Eukaryota</taxon>
        <taxon>Metazoa</taxon>
        <taxon>Spiralia</taxon>
        <taxon>Lophotrochozoa</taxon>
        <taxon>Platyhelminthes</taxon>
        <taxon>Trematoda</taxon>
        <taxon>Digenea</taxon>
        <taxon>Opisthorchiida</taxon>
        <taxon>Opisthorchiata</taxon>
        <taxon>Opisthorchiidae</taxon>
        <taxon>Opisthorchis</taxon>
    </lineage>
</organism>
<dbReference type="RefSeq" id="XP_009174074.1">
    <property type="nucleotide sequence ID" value="XM_009175810.1"/>
</dbReference>
<dbReference type="CTD" id="20323829"/>
<evidence type="ECO:0000313" key="2">
    <source>
        <dbReference type="Proteomes" id="UP000054324"/>
    </source>
</evidence>
<name>A0A074Z523_OPIVI</name>
<gene>
    <name evidence="1" type="ORF">T265_09661</name>
</gene>
<proteinExistence type="predicted"/>
<dbReference type="GeneID" id="20323829"/>
<dbReference type="Proteomes" id="UP000054324">
    <property type="component" value="Unassembled WGS sequence"/>
</dbReference>
<dbReference type="AlphaFoldDB" id="A0A074Z523"/>